<dbReference type="InterPro" id="IPR009489">
    <property type="entry name" value="PAR1"/>
</dbReference>
<dbReference type="PANTHER" id="PTHR33649:SF4">
    <property type="entry name" value="PAR1 PROTEIN"/>
    <property type="match status" value="1"/>
</dbReference>
<dbReference type="EMBL" id="JBJXBP010000005">
    <property type="protein sequence ID" value="KAL3829091.1"/>
    <property type="molecule type" value="Genomic_DNA"/>
</dbReference>
<evidence type="ECO:0000313" key="1">
    <source>
        <dbReference type="EMBL" id="KAL3829091.1"/>
    </source>
</evidence>
<proteinExistence type="predicted"/>
<dbReference type="AlphaFoldDB" id="A0ABD3SXN3"/>
<gene>
    <name evidence="1" type="ORF">ACJIZ3_017893</name>
</gene>
<reference evidence="1 2" key="1">
    <citation type="submission" date="2024-12" db="EMBL/GenBank/DDBJ databases">
        <title>The unique morphological basis and parallel evolutionary history of personate flowers in Penstemon.</title>
        <authorList>
            <person name="Depatie T.H."/>
            <person name="Wessinger C.A."/>
        </authorList>
    </citation>
    <scope>NUCLEOTIDE SEQUENCE [LARGE SCALE GENOMIC DNA]</scope>
    <source>
        <strain evidence="1">WTNN_2</strain>
        <tissue evidence="1">Leaf</tissue>
    </source>
</reference>
<organism evidence="1 2">
    <name type="scientific">Penstemon smallii</name>
    <dbReference type="NCBI Taxonomy" id="265156"/>
    <lineage>
        <taxon>Eukaryota</taxon>
        <taxon>Viridiplantae</taxon>
        <taxon>Streptophyta</taxon>
        <taxon>Embryophyta</taxon>
        <taxon>Tracheophyta</taxon>
        <taxon>Spermatophyta</taxon>
        <taxon>Magnoliopsida</taxon>
        <taxon>eudicotyledons</taxon>
        <taxon>Gunneridae</taxon>
        <taxon>Pentapetalae</taxon>
        <taxon>asterids</taxon>
        <taxon>lamiids</taxon>
        <taxon>Lamiales</taxon>
        <taxon>Plantaginaceae</taxon>
        <taxon>Cheloneae</taxon>
        <taxon>Penstemon</taxon>
    </lineage>
</organism>
<evidence type="ECO:0000313" key="2">
    <source>
        <dbReference type="Proteomes" id="UP001634393"/>
    </source>
</evidence>
<dbReference type="Pfam" id="PF06521">
    <property type="entry name" value="PAR1"/>
    <property type="match status" value="1"/>
</dbReference>
<name>A0ABD3SXN3_9LAMI</name>
<protein>
    <submittedName>
        <fullName evidence="1">Uncharacterized protein</fullName>
    </submittedName>
</protein>
<dbReference type="Proteomes" id="UP001634393">
    <property type="component" value="Unassembled WGS sequence"/>
</dbReference>
<sequence length="119" mass="12810">MVINMQEYIESDECVRVCGITRNSVGISSDALLETQFTTMLCSSQCYDKCPNIIDLYYNLALAEGVILADLCKPQRTSSRRSVIQLRSLGAAFGSMFVSAIAPASSRSASSVDSAPAPM</sequence>
<keyword evidence="2" id="KW-1185">Reference proteome</keyword>
<dbReference type="PANTHER" id="PTHR33649">
    <property type="entry name" value="PAR1 PROTEIN"/>
    <property type="match status" value="1"/>
</dbReference>
<accession>A0ABD3SXN3</accession>
<comment type="caution">
    <text evidence="1">The sequence shown here is derived from an EMBL/GenBank/DDBJ whole genome shotgun (WGS) entry which is preliminary data.</text>
</comment>